<organism evidence="2 3">
    <name type="scientific">Saccharopolyspora erythraea</name>
    <name type="common">Streptomyces erythraeus</name>
    <dbReference type="NCBI Taxonomy" id="1836"/>
    <lineage>
        <taxon>Bacteria</taxon>
        <taxon>Bacillati</taxon>
        <taxon>Actinomycetota</taxon>
        <taxon>Actinomycetes</taxon>
        <taxon>Pseudonocardiales</taxon>
        <taxon>Pseudonocardiaceae</taxon>
        <taxon>Saccharopolyspora</taxon>
    </lineage>
</organism>
<name>A0ABP3MV55_SACER</name>
<feature type="region of interest" description="Disordered" evidence="1">
    <location>
        <begin position="39"/>
        <end position="88"/>
    </location>
</feature>
<evidence type="ECO:0000256" key="1">
    <source>
        <dbReference type="SAM" id="MobiDB-lite"/>
    </source>
</evidence>
<evidence type="ECO:0000313" key="3">
    <source>
        <dbReference type="Proteomes" id="UP001500729"/>
    </source>
</evidence>
<evidence type="ECO:0000313" key="2">
    <source>
        <dbReference type="EMBL" id="GAA0528676.1"/>
    </source>
</evidence>
<reference evidence="3" key="1">
    <citation type="journal article" date="2019" name="Int. J. Syst. Evol. Microbiol.">
        <title>The Global Catalogue of Microorganisms (GCM) 10K type strain sequencing project: providing services to taxonomists for standard genome sequencing and annotation.</title>
        <authorList>
            <consortium name="The Broad Institute Genomics Platform"/>
            <consortium name="The Broad Institute Genome Sequencing Center for Infectious Disease"/>
            <person name="Wu L."/>
            <person name="Ma J."/>
        </authorList>
    </citation>
    <scope>NUCLEOTIDE SEQUENCE [LARGE SCALE GENOMIC DNA]</scope>
    <source>
        <strain evidence="3">JCM 10303</strain>
    </source>
</reference>
<accession>A0ABP3MV55</accession>
<dbReference type="EMBL" id="BAAAGS010000017">
    <property type="protein sequence ID" value="GAA0528676.1"/>
    <property type="molecule type" value="Genomic_DNA"/>
</dbReference>
<comment type="caution">
    <text evidence="2">The sequence shown here is derived from an EMBL/GenBank/DDBJ whole genome shotgun (WGS) entry which is preliminary data.</text>
</comment>
<dbReference type="Proteomes" id="UP001500729">
    <property type="component" value="Unassembled WGS sequence"/>
</dbReference>
<gene>
    <name evidence="2" type="ORF">GCM10009533_29930</name>
</gene>
<keyword evidence="3" id="KW-1185">Reference proteome</keyword>
<proteinExistence type="predicted"/>
<sequence length="88" mass="9696">MRSGTDTLSAIAHTTIARTAACRVEESLKAPPLLLDLGRDRAGGCPPGRPPEDLGVFRRTRSDRRAAGLSPRRRRWPRSRPLMITPPV</sequence>
<protein>
    <submittedName>
        <fullName evidence="2">Uncharacterized protein</fullName>
    </submittedName>
</protein>